<accession>A0ACA9YAA8</accession>
<evidence type="ECO:0000313" key="2">
    <source>
        <dbReference type="Proteomes" id="UP001152531"/>
    </source>
</evidence>
<organism evidence="1 2">
    <name type="scientific">[Candida] jaroonii</name>
    <dbReference type="NCBI Taxonomy" id="467808"/>
    <lineage>
        <taxon>Eukaryota</taxon>
        <taxon>Fungi</taxon>
        <taxon>Dikarya</taxon>
        <taxon>Ascomycota</taxon>
        <taxon>Saccharomycotina</taxon>
        <taxon>Pichiomycetes</taxon>
        <taxon>Debaryomycetaceae</taxon>
        <taxon>Yamadazyma</taxon>
    </lineage>
</organism>
<protein>
    <submittedName>
        <fullName evidence="1">Uncharacterized protein</fullName>
    </submittedName>
</protein>
<reference evidence="1" key="1">
    <citation type="submission" date="2022-06" db="EMBL/GenBank/DDBJ databases">
        <authorList>
            <person name="Legras J.-L."/>
            <person name="Devillers H."/>
            <person name="Grondin C."/>
        </authorList>
    </citation>
    <scope>NUCLEOTIDE SEQUENCE</scope>
    <source>
        <strain evidence="1">CLIB 1444</strain>
    </source>
</reference>
<proteinExistence type="predicted"/>
<dbReference type="EMBL" id="CALSDN010000006">
    <property type="protein sequence ID" value="CAH6721573.1"/>
    <property type="molecule type" value="Genomic_DNA"/>
</dbReference>
<dbReference type="Proteomes" id="UP001152531">
    <property type="component" value="Unassembled WGS sequence"/>
</dbReference>
<comment type="caution">
    <text evidence="1">The sequence shown here is derived from an EMBL/GenBank/DDBJ whole genome shotgun (WGS) entry which is preliminary data.</text>
</comment>
<gene>
    <name evidence="1" type="ORF">CLIB1444_06S05248</name>
</gene>
<sequence length="190" mass="22376">MIIGLRRIKLKVKKKFRRRKNIAPNTNIKEITSFSEKITEIEFNEIDEEDEFDKYDSYMDEKVILGKLQQYQEVRIVRDQADKVNTKEPVILHVKETDNEPISKPLKRSAPNMNVLKNIKNISDSNLPFKKINNKINEAKNNKVKVTNLDELHGDICEYRIKFYYLRKVIIAYLIVVLISSLVNLWVKAP</sequence>
<name>A0ACA9YAA8_9ASCO</name>
<evidence type="ECO:0000313" key="1">
    <source>
        <dbReference type="EMBL" id="CAH6721573.1"/>
    </source>
</evidence>
<keyword evidence="2" id="KW-1185">Reference proteome</keyword>